<evidence type="ECO:0000313" key="3">
    <source>
        <dbReference type="Proteomes" id="UP000001064"/>
    </source>
</evidence>
<dbReference type="OrthoDB" id="2744543at2759"/>
<dbReference type="Gene3D" id="3.40.630.30">
    <property type="match status" value="1"/>
</dbReference>
<dbReference type="KEGG" id="dpp:DICPUDRAFT_148349"/>
<dbReference type="RefSeq" id="XP_003284578.1">
    <property type="nucleotide sequence ID" value="XM_003284530.1"/>
</dbReference>
<dbReference type="GeneID" id="10506355"/>
<feature type="domain" description="N-acetyltransferase" evidence="1">
    <location>
        <begin position="30"/>
        <end position="208"/>
    </location>
</feature>
<dbReference type="InterPro" id="IPR000182">
    <property type="entry name" value="GNAT_dom"/>
</dbReference>
<dbReference type="OMA" id="CYLECTS"/>
<dbReference type="AlphaFoldDB" id="F0ZAW5"/>
<gene>
    <name evidence="2" type="ORF">DICPUDRAFT_148349</name>
</gene>
<dbReference type="Pfam" id="PF13508">
    <property type="entry name" value="Acetyltransf_7"/>
    <property type="match status" value="1"/>
</dbReference>
<name>F0ZAW5_DICPU</name>
<dbReference type="PANTHER" id="PTHR42791">
    <property type="entry name" value="GNAT FAMILY ACETYLTRANSFERASE"/>
    <property type="match status" value="1"/>
</dbReference>
<dbReference type="PANTHER" id="PTHR42791:SF1">
    <property type="entry name" value="N-ACETYLTRANSFERASE DOMAIN-CONTAINING PROTEIN"/>
    <property type="match status" value="1"/>
</dbReference>
<proteinExistence type="predicted"/>
<dbReference type="VEuPathDB" id="AmoebaDB:DICPUDRAFT_148349"/>
<dbReference type="InterPro" id="IPR052523">
    <property type="entry name" value="Trichothecene_AcTrans"/>
</dbReference>
<dbReference type="GO" id="GO:0016747">
    <property type="term" value="F:acyltransferase activity, transferring groups other than amino-acyl groups"/>
    <property type="evidence" value="ECO:0007669"/>
    <property type="project" value="InterPro"/>
</dbReference>
<dbReference type="InterPro" id="IPR016181">
    <property type="entry name" value="Acyl_CoA_acyltransferase"/>
</dbReference>
<dbReference type="EMBL" id="GL870967">
    <property type="protein sequence ID" value="EGC38898.1"/>
    <property type="molecule type" value="Genomic_DNA"/>
</dbReference>
<keyword evidence="3" id="KW-1185">Reference proteome</keyword>
<protein>
    <recommendedName>
        <fullName evidence="1">N-acetyltransferase domain-containing protein</fullName>
    </recommendedName>
</protein>
<evidence type="ECO:0000259" key="1">
    <source>
        <dbReference type="PROSITE" id="PS51186"/>
    </source>
</evidence>
<evidence type="ECO:0000313" key="2">
    <source>
        <dbReference type="EMBL" id="EGC38898.1"/>
    </source>
</evidence>
<dbReference type="SUPFAM" id="SSF55729">
    <property type="entry name" value="Acyl-CoA N-acyltransferases (Nat)"/>
    <property type="match status" value="1"/>
</dbReference>
<accession>F0ZAW5</accession>
<dbReference type="PROSITE" id="PS51186">
    <property type="entry name" value="GNAT"/>
    <property type="match status" value="1"/>
</dbReference>
<dbReference type="eggNOG" id="ENOG502RBWG">
    <property type="taxonomic scope" value="Eukaryota"/>
</dbReference>
<reference evidence="3" key="1">
    <citation type="journal article" date="2011" name="Genome Biol.">
        <title>Comparative genomics of the social amoebae Dictyostelium discoideum and Dictyostelium purpureum.</title>
        <authorList>
            <consortium name="US DOE Joint Genome Institute (JGI-PGF)"/>
            <person name="Sucgang R."/>
            <person name="Kuo A."/>
            <person name="Tian X."/>
            <person name="Salerno W."/>
            <person name="Parikh A."/>
            <person name="Feasley C.L."/>
            <person name="Dalin E."/>
            <person name="Tu H."/>
            <person name="Huang E."/>
            <person name="Barry K."/>
            <person name="Lindquist E."/>
            <person name="Shapiro H."/>
            <person name="Bruce D."/>
            <person name="Schmutz J."/>
            <person name="Salamov A."/>
            <person name="Fey P."/>
            <person name="Gaudet P."/>
            <person name="Anjard C."/>
            <person name="Babu M.M."/>
            <person name="Basu S."/>
            <person name="Bushmanova Y."/>
            <person name="van der Wel H."/>
            <person name="Katoh-Kurasawa M."/>
            <person name="Dinh C."/>
            <person name="Coutinho P.M."/>
            <person name="Saito T."/>
            <person name="Elias M."/>
            <person name="Schaap P."/>
            <person name="Kay R.R."/>
            <person name="Henrissat B."/>
            <person name="Eichinger L."/>
            <person name="Rivero F."/>
            <person name="Putnam N.H."/>
            <person name="West C.M."/>
            <person name="Loomis W.F."/>
            <person name="Chisholm R.L."/>
            <person name="Shaulsky G."/>
            <person name="Strassmann J.E."/>
            <person name="Queller D.C."/>
            <person name="Kuspa A."/>
            <person name="Grigoriev I.V."/>
        </authorList>
    </citation>
    <scope>NUCLEOTIDE SEQUENCE [LARGE SCALE GENOMIC DNA]</scope>
    <source>
        <strain evidence="3">QSDP1</strain>
    </source>
</reference>
<dbReference type="InParanoid" id="F0ZAW5"/>
<sequence length="215" mass="25534">MNLFQLKREHLKDIVRTTTDSFLTDPYFNFMFYELNEAEKHEFIANMEEAFVDQVVDFNECYALDESLSSVALILPPIVGYPEEKWDKFTDRQSELLKEKGYDITFERILKLEDFISIKFEEYDAINSYYLITLSTDKNYRNQGLASKLLKELFKKFDREERKCYIECTNDINIQFYKKHDFIILGSFKLPSVGDVPSDEIPTITFMERIPKPIN</sequence>
<organism evidence="2 3">
    <name type="scientific">Dictyostelium purpureum</name>
    <name type="common">Slime mold</name>
    <dbReference type="NCBI Taxonomy" id="5786"/>
    <lineage>
        <taxon>Eukaryota</taxon>
        <taxon>Amoebozoa</taxon>
        <taxon>Evosea</taxon>
        <taxon>Eumycetozoa</taxon>
        <taxon>Dictyostelia</taxon>
        <taxon>Dictyosteliales</taxon>
        <taxon>Dictyosteliaceae</taxon>
        <taxon>Dictyostelium</taxon>
    </lineage>
</organism>
<dbReference type="CDD" id="cd04301">
    <property type="entry name" value="NAT_SF"/>
    <property type="match status" value="1"/>
</dbReference>
<dbReference type="Proteomes" id="UP000001064">
    <property type="component" value="Unassembled WGS sequence"/>
</dbReference>